<sequence length="75" mass="8241">MTGGDGRTAADHLLFLAVDELRTANWQRTKDGQKGRNRPKPISPLATKPGIRTGRTDRSPREVQALLARYGAART</sequence>
<evidence type="ECO:0000313" key="2">
    <source>
        <dbReference type="EMBL" id="MDX3705293.1"/>
    </source>
</evidence>
<reference evidence="2 3" key="1">
    <citation type="journal article" date="2023" name="Microb. Genom.">
        <title>Mesoterricola silvestris gen. nov., sp. nov., Mesoterricola sediminis sp. nov., Geothrix oryzae sp. nov., Geothrix edaphica sp. nov., Geothrix rubra sp. nov., and Geothrix limicola sp. nov., six novel members of Acidobacteriota isolated from soils.</title>
        <authorList>
            <person name="Weisberg A.J."/>
            <person name="Pearce E."/>
            <person name="Kramer C.G."/>
            <person name="Chang J.H."/>
            <person name="Clarke C.R."/>
        </authorList>
    </citation>
    <scope>NUCLEOTIDE SEQUENCE [LARGE SCALE GENOMIC DNA]</scope>
    <source>
        <strain evidence="2 3">ID09-01A</strain>
    </source>
</reference>
<feature type="region of interest" description="Disordered" evidence="1">
    <location>
        <begin position="24"/>
        <end position="60"/>
    </location>
</feature>
<comment type="caution">
    <text evidence="2">The sequence shown here is derived from an EMBL/GenBank/DDBJ whole genome shotgun (WGS) entry which is preliminary data.</text>
</comment>
<dbReference type="EMBL" id="JARAYU010000018">
    <property type="protein sequence ID" value="MDX3705293.1"/>
    <property type="molecule type" value="Genomic_DNA"/>
</dbReference>
<gene>
    <name evidence="2" type="ORF">PV662_37230</name>
</gene>
<dbReference type="InterPro" id="IPR035286">
    <property type="entry name" value="DUF5361"/>
</dbReference>
<protein>
    <submittedName>
        <fullName evidence="2">DUF5361 domain-containing protein</fullName>
    </submittedName>
</protein>
<organism evidence="2 3">
    <name type="scientific">Streptomyces europaeiscabiei</name>
    <dbReference type="NCBI Taxonomy" id="146819"/>
    <lineage>
        <taxon>Bacteria</taxon>
        <taxon>Bacillati</taxon>
        <taxon>Actinomycetota</taxon>
        <taxon>Actinomycetes</taxon>
        <taxon>Kitasatosporales</taxon>
        <taxon>Streptomycetaceae</taxon>
        <taxon>Streptomyces</taxon>
    </lineage>
</organism>
<evidence type="ECO:0000313" key="3">
    <source>
        <dbReference type="Proteomes" id="UP001271274"/>
    </source>
</evidence>
<accession>A0ABU4NR24</accession>
<name>A0ABU4NR24_9ACTN</name>
<dbReference type="Pfam" id="PF17318">
    <property type="entry name" value="DUF5361"/>
    <property type="match status" value="1"/>
</dbReference>
<evidence type="ECO:0000256" key="1">
    <source>
        <dbReference type="SAM" id="MobiDB-lite"/>
    </source>
</evidence>
<keyword evidence="3" id="KW-1185">Reference proteome</keyword>
<dbReference type="Proteomes" id="UP001271274">
    <property type="component" value="Unassembled WGS sequence"/>
</dbReference>
<dbReference type="RefSeq" id="WP_319063384.1">
    <property type="nucleotide sequence ID" value="NZ_JARAYT010000010.1"/>
</dbReference>
<proteinExistence type="predicted"/>